<sequence>MEGKKLRKIKLGILTMGILILGVILSLKYGGAADKTEMEFSDRRETEEAPGARESGTEEPEPELLPFTGSIRVLLKTDGFAGLLHEKATFISENGNDLILTDRDTGETIEEGNRLELTGEDGVLYLNGEPLEGRPRCLRTQAAEVGIRVASLTRNAGHPVYGGALEIWPADEGFYLVNEVPLETYLAYVVPSEMPSGYHMEALKAQAVCARTYAYQELSAYAYPDCEAHVDDSVSFQVYGNTGRTAGTDRAVAETAGQILTCQGSPITAYYFSTSCGATGNQEVWWDGDQTATPYLAGKTVDAAGEAVDLSKEEEFNAFLEADHPDGYDADISWYRWETEIDNKTLSENLNQALAGRIAANPNAVLTRLGSRLESRTIKTIGRIRGIDVLERNEGGAVTKLQIRGSRHTIEVSTEYNARALLNVQGGSIRRRDGSRVEGGMLLPSACMRITPLFDEKGELSGWRFTGGGYGHGVGLSQNGANGMAKQGKGYGEILHFFYTDVELTDIREM</sequence>
<dbReference type="InterPro" id="IPR013486">
    <property type="entry name" value="SpoIID/LytB"/>
</dbReference>
<accession>A0ABV1FEZ5</accession>
<evidence type="ECO:0000313" key="5">
    <source>
        <dbReference type="Proteomes" id="UP001438008"/>
    </source>
</evidence>
<evidence type="ECO:0000256" key="1">
    <source>
        <dbReference type="SAM" id="MobiDB-lite"/>
    </source>
</evidence>
<feature type="domain" description="Sporulation stage II protein D amidase enhancer LytB N-terminal" evidence="3">
    <location>
        <begin position="172"/>
        <end position="261"/>
    </location>
</feature>
<comment type="caution">
    <text evidence="4">The sequence shown here is derived from an EMBL/GenBank/DDBJ whole genome shotgun (WGS) entry which is preliminary data.</text>
</comment>
<gene>
    <name evidence="4" type="ORF">WMO29_05350</name>
</gene>
<dbReference type="PANTHER" id="PTHR30032">
    <property type="entry name" value="N-ACETYLMURAMOYL-L-ALANINE AMIDASE-RELATED"/>
    <property type="match status" value="1"/>
</dbReference>
<feature type="compositionally biased region" description="Basic and acidic residues" evidence="1">
    <location>
        <begin position="37"/>
        <end position="51"/>
    </location>
</feature>
<feature type="region of interest" description="Disordered" evidence="1">
    <location>
        <begin position="37"/>
        <end position="63"/>
    </location>
</feature>
<dbReference type="EMBL" id="JBBMFE010000003">
    <property type="protein sequence ID" value="MEQ2471918.1"/>
    <property type="molecule type" value="Genomic_DNA"/>
</dbReference>
<feature type="transmembrane region" description="Helical" evidence="2">
    <location>
        <begin position="12"/>
        <end position="31"/>
    </location>
</feature>
<evidence type="ECO:0000256" key="2">
    <source>
        <dbReference type="SAM" id="Phobius"/>
    </source>
</evidence>
<protein>
    <submittedName>
        <fullName evidence="4">SpoIID/LytB domain-containing protein</fullName>
    </submittedName>
</protein>
<keyword evidence="2" id="KW-0812">Transmembrane</keyword>
<evidence type="ECO:0000313" key="4">
    <source>
        <dbReference type="EMBL" id="MEQ2471918.1"/>
    </source>
</evidence>
<dbReference type="RefSeq" id="WP_349164073.1">
    <property type="nucleotide sequence ID" value="NZ_JBBMFE010000003.1"/>
</dbReference>
<dbReference type="PANTHER" id="PTHR30032:SF4">
    <property type="entry name" value="AMIDASE ENHANCER"/>
    <property type="match status" value="1"/>
</dbReference>
<evidence type="ECO:0000259" key="3">
    <source>
        <dbReference type="Pfam" id="PF08486"/>
    </source>
</evidence>
<reference evidence="4 5" key="1">
    <citation type="submission" date="2024-03" db="EMBL/GenBank/DDBJ databases">
        <title>Human intestinal bacterial collection.</title>
        <authorList>
            <person name="Pauvert C."/>
            <person name="Hitch T.C.A."/>
            <person name="Clavel T."/>
        </authorList>
    </citation>
    <scope>NUCLEOTIDE SEQUENCE [LARGE SCALE GENOMIC DNA]</scope>
    <source>
        <strain evidence="4 5">CLA-AA-H132</strain>
    </source>
</reference>
<keyword evidence="2" id="KW-1133">Transmembrane helix</keyword>
<dbReference type="NCBIfam" id="TIGR02669">
    <property type="entry name" value="SpoIID_LytB"/>
    <property type="match status" value="1"/>
</dbReference>
<dbReference type="InterPro" id="IPR013693">
    <property type="entry name" value="SpoIID/LytB_N"/>
</dbReference>
<dbReference type="Proteomes" id="UP001438008">
    <property type="component" value="Unassembled WGS sequence"/>
</dbReference>
<organism evidence="4 5">
    <name type="scientific">Laedolimicola intestinihominis</name>
    <dbReference type="NCBI Taxonomy" id="3133166"/>
    <lineage>
        <taxon>Bacteria</taxon>
        <taxon>Bacillati</taxon>
        <taxon>Bacillota</taxon>
        <taxon>Clostridia</taxon>
        <taxon>Lachnospirales</taxon>
        <taxon>Lachnospiraceae</taxon>
        <taxon>Laedolimicola</taxon>
    </lineage>
</organism>
<name>A0ABV1FEZ5_9FIRM</name>
<dbReference type="Pfam" id="PF08486">
    <property type="entry name" value="SpoIID"/>
    <property type="match status" value="1"/>
</dbReference>
<dbReference type="InterPro" id="IPR051922">
    <property type="entry name" value="Bact_Sporulation_Assoc"/>
</dbReference>
<keyword evidence="2" id="KW-0472">Membrane</keyword>
<keyword evidence="5" id="KW-1185">Reference proteome</keyword>
<proteinExistence type="predicted"/>